<dbReference type="InterPro" id="IPR017642">
    <property type="entry name" value="DNA_S_mod_DndB"/>
</dbReference>
<name>A0A3Q9QXG7_9BACI</name>
<gene>
    <name evidence="1" type="ORF">CHR53_15635</name>
</gene>
<sequence>MIVNDVFSKRQSIATYTIQELSVLIKNGQVTLREVDKLHVRAIKKYIMENVLTEQIYFPPMVANVACIGDDKPLEMTIIDGNQRLKAFCQIEEMGCRTAKSDHEEEMKRGYKLLHFVQNTEVAIQLFEGLSKEEADQLFIDLNTKGKKVALSKRIAFDSRKELNKITNSILRTNRQLKTAGVEIEKRAVVRPTNKKLLSLSHLRQLVAIFLTGKMVYRTVDDRYEAYLEPKEYIQLINCWFSELFKLYPPERMGDLHEAMLASHPLLASIAYYANKGMERGSSEERKQELINRMRSLQKIDWKSTNPIWKSFKGSARGGFYYLANDKENIQKLVKWLEQQGGE</sequence>
<accession>A0A3Q9QXG7</accession>
<reference evidence="1 2" key="1">
    <citation type="submission" date="2017-07" db="EMBL/GenBank/DDBJ databases">
        <title>The complete genome sequence of Bacillus mesonae strain H20-5, an efficient strain improving plant abiotic stress resistance.</title>
        <authorList>
            <person name="Kim S.Y."/>
            <person name="Song H."/>
            <person name="Sang M.K."/>
            <person name="Weon H.-Y."/>
            <person name="Song J."/>
        </authorList>
    </citation>
    <scope>NUCLEOTIDE SEQUENCE [LARGE SCALE GENOMIC DNA]</scope>
    <source>
        <strain evidence="1 2">H20-5</strain>
    </source>
</reference>
<evidence type="ECO:0000313" key="2">
    <source>
        <dbReference type="Proteomes" id="UP000282892"/>
    </source>
</evidence>
<dbReference type="Proteomes" id="UP000282892">
    <property type="component" value="Chromosome"/>
</dbReference>
<dbReference type="CDD" id="cd16414">
    <property type="entry name" value="dndB_like"/>
    <property type="match status" value="1"/>
</dbReference>
<dbReference type="STRING" id="1193713.GCA_001636315_05562"/>
<evidence type="ECO:0000313" key="1">
    <source>
        <dbReference type="EMBL" id="AZU62582.1"/>
    </source>
</evidence>
<organism evidence="1 2">
    <name type="scientific">Neobacillus mesonae</name>
    <dbReference type="NCBI Taxonomy" id="1193713"/>
    <lineage>
        <taxon>Bacteria</taxon>
        <taxon>Bacillati</taxon>
        <taxon>Bacillota</taxon>
        <taxon>Bacilli</taxon>
        <taxon>Bacillales</taxon>
        <taxon>Bacillaceae</taxon>
        <taxon>Neobacillus</taxon>
    </lineage>
</organism>
<proteinExistence type="predicted"/>
<dbReference type="RefSeq" id="WP_127487340.1">
    <property type="nucleotide sequence ID" value="NZ_CP022572.1"/>
</dbReference>
<dbReference type="KEGG" id="nmk:CHR53_15635"/>
<dbReference type="Pfam" id="PF14072">
    <property type="entry name" value="DndB"/>
    <property type="match status" value="1"/>
</dbReference>
<dbReference type="AlphaFoldDB" id="A0A3Q9QXG7"/>
<dbReference type="OrthoDB" id="7831443at2"/>
<dbReference type="EMBL" id="CP022572">
    <property type="protein sequence ID" value="AZU62582.1"/>
    <property type="molecule type" value="Genomic_DNA"/>
</dbReference>
<protein>
    <submittedName>
        <fullName evidence="1">Uncharacterized protein</fullName>
    </submittedName>
</protein>
<keyword evidence="2" id="KW-1185">Reference proteome</keyword>